<protein>
    <submittedName>
        <fullName evidence="2">Uncharacterized protein</fullName>
    </submittedName>
</protein>
<feature type="region of interest" description="Disordered" evidence="1">
    <location>
        <begin position="29"/>
        <end position="67"/>
    </location>
</feature>
<gene>
    <name evidence="2" type="ORF">CEXT_155611</name>
</gene>
<accession>A0AAV4V9W0</accession>
<reference evidence="2 3" key="1">
    <citation type="submission" date="2021-06" db="EMBL/GenBank/DDBJ databases">
        <title>Caerostris extrusa draft genome.</title>
        <authorList>
            <person name="Kono N."/>
            <person name="Arakawa K."/>
        </authorList>
    </citation>
    <scope>NUCLEOTIDE SEQUENCE [LARGE SCALE GENOMIC DNA]</scope>
</reference>
<name>A0AAV4V9W0_CAEEX</name>
<organism evidence="2 3">
    <name type="scientific">Caerostris extrusa</name>
    <name type="common">Bark spider</name>
    <name type="synonym">Caerostris bankana</name>
    <dbReference type="NCBI Taxonomy" id="172846"/>
    <lineage>
        <taxon>Eukaryota</taxon>
        <taxon>Metazoa</taxon>
        <taxon>Ecdysozoa</taxon>
        <taxon>Arthropoda</taxon>
        <taxon>Chelicerata</taxon>
        <taxon>Arachnida</taxon>
        <taxon>Araneae</taxon>
        <taxon>Araneomorphae</taxon>
        <taxon>Entelegynae</taxon>
        <taxon>Araneoidea</taxon>
        <taxon>Araneidae</taxon>
        <taxon>Caerostris</taxon>
    </lineage>
</organism>
<sequence>MIAILLKSMQRDFSVRVATAPPEEKKTLAATTERLWVRKKKKKKKSEKEEENIPPLSGKTSPPTHIDSLEEDPVFILSIKMRFLGNGEVFRGMRFHETAGNLKLSRH</sequence>
<evidence type="ECO:0000313" key="2">
    <source>
        <dbReference type="EMBL" id="GIY67072.1"/>
    </source>
</evidence>
<keyword evidence="3" id="KW-1185">Reference proteome</keyword>
<proteinExistence type="predicted"/>
<dbReference type="Proteomes" id="UP001054945">
    <property type="component" value="Unassembled WGS sequence"/>
</dbReference>
<comment type="caution">
    <text evidence="2">The sequence shown here is derived from an EMBL/GenBank/DDBJ whole genome shotgun (WGS) entry which is preliminary data.</text>
</comment>
<evidence type="ECO:0000256" key="1">
    <source>
        <dbReference type="SAM" id="MobiDB-lite"/>
    </source>
</evidence>
<dbReference type="EMBL" id="BPLR01014196">
    <property type="protein sequence ID" value="GIY67072.1"/>
    <property type="molecule type" value="Genomic_DNA"/>
</dbReference>
<dbReference type="AlphaFoldDB" id="A0AAV4V9W0"/>
<evidence type="ECO:0000313" key="3">
    <source>
        <dbReference type="Proteomes" id="UP001054945"/>
    </source>
</evidence>